<accession>A0ABP8CDT4</accession>
<name>A0ABP8CDT4_9ACTN</name>
<sequence length="167" mass="19014">MQFDRHGNRVWRDAKALLDSEHTRRAIGEVAVPYGVCTEPTNVAADGQDCPVRFRCVGCGHFRTDVSYLPDLEAHLADLLRNRERLIATAEADEWAKTEAMPSDQEIRRIRRLIRRVRDDLDGLSVEDKQQILDAVNVVRRHRTTTVGLGMPRIGPPRPDLQPERIA</sequence>
<dbReference type="Proteomes" id="UP001501710">
    <property type="component" value="Unassembled WGS sequence"/>
</dbReference>
<dbReference type="EMBL" id="BAABAS010000020">
    <property type="protein sequence ID" value="GAA4238081.1"/>
    <property type="molecule type" value="Genomic_DNA"/>
</dbReference>
<protein>
    <recommendedName>
        <fullName evidence="4">Transposase</fullName>
    </recommendedName>
</protein>
<comment type="caution">
    <text evidence="2">The sequence shown here is derived from an EMBL/GenBank/DDBJ whole genome shotgun (WGS) entry which is preliminary data.</text>
</comment>
<dbReference type="RefSeq" id="WP_344901355.1">
    <property type="nucleotide sequence ID" value="NZ_BAABAS010000020.1"/>
</dbReference>
<evidence type="ECO:0000313" key="2">
    <source>
        <dbReference type="EMBL" id="GAA4238081.1"/>
    </source>
</evidence>
<evidence type="ECO:0008006" key="4">
    <source>
        <dbReference type="Google" id="ProtNLM"/>
    </source>
</evidence>
<gene>
    <name evidence="2" type="ORF">GCM10022254_52490</name>
</gene>
<feature type="region of interest" description="Disordered" evidence="1">
    <location>
        <begin position="148"/>
        <end position="167"/>
    </location>
</feature>
<proteinExistence type="predicted"/>
<evidence type="ECO:0000313" key="3">
    <source>
        <dbReference type="Proteomes" id="UP001501710"/>
    </source>
</evidence>
<reference evidence="3" key="1">
    <citation type="journal article" date="2019" name="Int. J. Syst. Evol. Microbiol.">
        <title>The Global Catalogue of Microorganisms (GCM) 10K type strain sequencing project: providing services to taxonomists for standard genome sequencing and annotation.</title>
        <authorList>
            <consortium name="The Broad Institute Genomics Platform"/>
            <consortium name="The Broad Institute Genome Sequencing Center for Infectious Disease"/>
            <person name="Wu L."/>
            <person name="Ma J."/>
        </authorList>
    </citation>
    <scope>NUCLEOTIDE SEQUENCE [LARGE SCALE GENOMIC DNA]</scope>
    <source>
        <strain evidence="3">JCM 17440</strain>
    </source>
</reference>
<organism evidence="2 3">
    <name type="scientific">Actinomadura meridiana</name>
    <dbReference type="NCBI Taxonomy" id="559626"/>
    <lineage>
        <taxon>Bacteria</taxon>
        <taxon>Bacillati</taxon>
        <taxon>Actinomycetota</taxon>
        <taxon>Actinomycetes</taxon>
        <taxon>Streptosporangiales</taxon>
        <taxon>Thermomonosporaceae</taxon>
        <taxon>Actinomadura</taxon>
    </lineage>
</organism>
<keyword evidence="3" id="KW-1185">Reference proteome</keyword>
<evidence type="ECO:0000256" key="1">
    <source>
        <dbReference type="SAM" id="MobiDB-lite"/>
    </source>
</evidence>